<dbReference type="PANTHER" id="PTHR21600:SF83">
    <property type="entry name" value="PSEUDOURIDYLATE SYNTHASE RPUSD4, MITOCHONDRIAL"/>
    <property type="match status" value="1"/>
</dbReference>
<keyword evidence="3 5" id="KW-0413">Isomerase</keyword>
<dbReference type="GO" id="GO:0160141">
    <property type="term" value="F:23S rRNA pseudouridine(955/2504/2580) synthase activity"/>
    <property type="evidence" value="ECO:0007669"/>
    <property type="project" value="UniProtKB-EC"/>
</dbReference>
<dbReference type="NCBIfam" id="TIGR00005">
    <property type="entry name" value="rluA_subfam"/>
    <property type="match status" value="1"/>
</dbReference>
<dbReference type="InterPro" id="IPR050188">
    <property type="entry name" value="RluA_PseudoU_synthase"/>
</dbReference>
<dbReference type="InterPro" id="IPR036986">
    <property type="entry name" value="S4_RNA-bd_sf"/>
</dbReference>
<evidence type="ECO:0000256" key="1">
    <source>
        <dbReference type="ARBA" id="ARBA00000073"/>
    </source>
</evidence>
<dbReference type="EMBL" id="JAGGLJ010000017">
    <property type="protein sequence ID" value="MBP2026013.1"/>
    <property type="molecule type" value="Genomic_DNA"/>
</dbReference>
<dbReference type="EC" id="5.4.99.-" evidence="5"/>
<accession>A0ABS4KE20</accession>
<dbReference type="InterPro" id="IPR006145">
    <property type="entry name" value="PsdUridine_synth_RsuA/RluA"/>
</dbReference>
<evidence type="ECO:0000256" key="2">
    <source>
        <dbReference type="ARBA" id="ARBA00010876"/>
    </source>
</evidence>
<dbReference type="PROSITE" id="PS50889">
    <property type="entry name" value="S4"/>
    <property type="match status" value="1"/>
</dbReference>
<dbReference type="CDD" id="cd02869">
    <property type="entry name" value="PseudoU_synth_RluA_like"/>
    <property type="match status" value="1"/>
</dbReference>
<dbReference type="SUPFAM" id="SSF55174">
    <property type="entry name" value="Alpha-L RNA-binding motif"/>
    <property type="match status" value="1"/>
</dbReference>
<keyword evidence="4" id="KW-0694">RNA-binding</keyword>
<dbReference type="InterPro" id="IPR006224">
    <property type="entry name" value="PsdUridine_synth_RluA-like_CS"/>
</dbReference>
<gene>
    <name evidence="7" type="ORF">J2Z71_001565</name>
</gene>
<dbReference type="SMART" id="SM00363">
    <property type="entry name" value="S4"/>
    <property type="match status" value="1"/>
</dbReference>
<keyword evidence="8" id="KW-1185">Reference proteome</keyword>
<dbReference type="Proteomes" id="UP001519306">
    <property type="component" value="Unassembled WGS sequence"/>
</dbReference>
<dbReference type="PROSITE" id="PS01129">
    <property type="entry name" value="PSI_RLU"/>
    <property type="match status" value="1"/>
</dbReference>
<dbReference type="InterPro" id="IPR006225">
    <property type="entry name" value="PsdUridine_synth_RluC/D"/>
</dbReference>
<comment type="caution">
    <text evidence="7">The sequence shown here is derived from an EMBL/GenBank/DDBJ whole genome shotgun (WGS) entry which is preliminary data.</text>
</comment>
<dbReference type="RefSeq" id="WP_210061844.1">
    <property type="nucleotide sequence ID" value="NZ_JAGGLJ010000017.1"/>
</dbReference>
<comment type="similarity">
    <text evidence="2 5">Belongs to the pseudouridine synthase RluA family.</text>
</comment>
<reference evidence="7 8" key="1">
    <citation type="submission" date="2021-03" db="EMBL/GenBank/DDBJ databases">
        <title>Genomic Encyclopedia of Type Strains, Phase IV (KMG-IV): sequencing the most valuable type-strain genomes for metagenomic binning, comparative biology and taxonomic classification.</title>
        <authorList>
            <person name="Goeker M."/>
        </authorList>
    </citation>
    <scope>NUCLEOTIDE SEQUENCE [LARGE SCALE GENOMIC DNA]</scope>
    <source>
        <strain evidence="7 8">DSM 27563</strain>
    </source>
</reference>
<evidence type="ECO:0000259" key="6">
    <source>
        <dbReference type="SMART" id="SM00363"/>
    </source>
</evidence>
<evidence type="ECO:0000256" key="3">
    <source>
        <dbReference type="ARBA" id="ARBA00023235"/>
    </source>
</evidence>
<sequence length="329" mass="38297">MREIFVGPNDAGQRVDRFLKKYFEKANLSFIYKNLRKKNIVVNGKKVKPEDELKEGDSIKLFLSDETINKFKREPVNLRSNKFPNIIFEDDNVILIEKKSGILSHNASKEFEKNAVDSMIDYLIAKGDFNPRVEKSFRPAVCNRLDRNTSGILIGAKNAATLRALNSAIAKNQIEKYYLALVRGNVKKDFIDKSYLLKDEEKNKVYVKDKKVEGSKESETRFRKIANSEFYSLLEVNLITGRTHQIRTILNNYNHQIVGDRKYGNKRTNDYFIKEYSYDSQFLHNYKVSFKGLEKELSYLNNKSFYCELPSKESSIIKDIFGDLNLEEK</sequence>
<evidence type="ECO:0000256" key="5">
    <source>
        <dbReference type="RuleBase" id="RU362028"/>
    </source>
</evidence>
<dbReference type="PANTHER" id="PTHR21600">
    <property type="entry name" value="MITOCHONDRIAL RNA PSEUDOURIDINE SYNTHASE"/>
    <property type="match status" value="1"/>
</dbReference>
<comment type="catalytic activity">
    <reaction evidence="1 5">
        <text>a uridine in RNA = a pseudouridine in RNA</text>
        <dbReference type="Rhea" id="RHEA:48348"/>
        <dbReference type="Rhea" id="RHEA-COMP:12068"/>
        <dbReference type="Rhea" id="RHEA-COMP:12069"/>
        <dbReference type="ChEBI" id="CHEBI:65314"/>
        <dbReference type="ChEBI" id="CHEBI:65315"/>
    </reaction>
</comment>
<evidence type="ECO:0000256" key="4">
    <source>
        <dbReference type="PROSITE-ProRule" id="PRU00182"/>
    </source>
</evidence>
<evidence type="ECO:0000313" key="8">
    <source>
        <dbReference type="Proteomes" id="UP001519306"/>
    </source>
</evidence>
<dbReference type="SUPFAM" id="SSF55120">
    <property type="entry name" value="Pseudouridine synthase"/>
    <property type="match status" value="1"/>
</dbReference>
<dbReference type="Pfam" id="PF00849">
    <property type="entry name" value="PseudoU_synth_2"/>
    <property type="match status" value="1"/>
</dbReference>
<dbReference type="Gene3D" id="3.30.2350.10">
    <property type="entry name" value="Pseudouridine synthase"/>
    <property type="match status" value="1"/>
</dbReference>
<evidence type="ECO:0000313" key="7">
    <source>
        <dbReference type="EMBL" id="MBP2026013.1"/>
    </source>
</evidence>
<proteinExistence type="inferred from homology"/>
<comment type="function">
    <text evidence="5">Responsible for synthesis of pseudouridine from uracil.</text>
</comment>
<protein>
    <recommendedName>
        <fullName evidence="5">Pseudouridine synthase</fullName>
        <ecNumber evidence="5">5.4.99.-</ecNumber>
    </recommendedName>
</protein>
<feature type="domain" description="RNA-binding S4" evidence="6">
    <location>
        <begin position="13"/>
        <end position="77"/>
    </location>
</feature>
<dbReference type="Gene3D" id="3.10.290.10">
    <property type="entry name" value="RNA-binding S4 domain"/>
    <property type="match status" value="1"/>
</dbReference>
<dbReference type="InterPro" id="IPR020103">
    <property type="entry name" value="PsdUridine_synth_cat_dom_sf"/>
</dbReference>
<organism evidence="7 8">
    <name type="scientific">Peptoniphilus stercorisuis</name>
    <dbReference type="NCBI Taxonomy" id="1436965"/>
    <lineage>
        <taxon>Bacteria</taxon>
        <taxon>Bacillati</taxon>
        <taxon>Bacillota</taxon>
        <taxon>Tissierellia</taxon>
        <taxon>Tissierellales</taxon>
        <taxon>Peptoniphilaceae</taxon>
        <taxon>Peptoniphilus</taxon>
    </lineage>
</organism>
<dbReference type="InterPro" id="IPR002942">
    <property type="entry name" value="S4_RNA-bd"/>
</dbReference>
<name>A0ABS4KE20_9FIRM</name>